<comment type="subcellular location">
    <subcellularLocation>
        <location evidence="3">Membrane</location>
        <topology evidence="3">Multi-pass membrane protein</topology>
    </subcellularLocation>
    <subcellularLocation>
        <location evidence="4">Mitochondrion membrane</location>
    </subcellularLocation>
    <subcellularLocation>
        <location evidence="2">Nucleus</location>
    </subcellularLocation>
</comment>
<dbReference type="PRINTS" id="PR00928">
    <property type="entry name" value="GRAVESDC"/>
</dbReference>
<keyword evidence="27" id="KW-0238">DNA-binding</keyword>
<dbReference type="InterPro" id="IPR048459">
    <property type="entry name" value="DNA2_Rift"/>
</dbReference>
<dbReference type="InterPro" id="IPR011011">
    <property type="entry name" value="Znf_FYVE_PHD"/>
</dbReference>
<evidence type="ECO:0000259" key="40">
    <source>
        <dbReference type="PROSITE" id="PS50826"/>
    </source>
</evidence>
<evidence type="ECO:0000256" key="18">
    <source>
        <dbReference type="ARBA" id="ARBA00022763"/>
    </source>
</evidence>
<dbReference type="Proteomes" id="UP001474421">
    <property type="component" value="Unassembled WGS sequence"/>
</dbReference>
<evidence type="ECO:0000256" key="12">
    <source>
        <dbReference type="ARBA" id="ARBA00022705"/>
    </source>
</evidence>
<accession>A0AAW1BEC8</accession>
<dbReference type="GO" id="GO:0003677">
    <property type="term" value="F:DNA binding"/>
    <property type="evidence" value="ECO:0007669"/>
    <property type="project" value="UniProtKB-KW"/>
</dbReference>
<reference evidence="41 42" key="1">
    <citation type="journal article" date="2024" name="Proc. Natl. Acad. Sci. U.S.A.">
        <title>The genetic regulatory architecture and epigenomic basis for age-related changes in rattlesnake venom.</title>
        <authorList>
            <person name="Hogan M.P."/>
            <person name="Holding M.L."/>
            <person name="Nystrom G.S."/>
            <person name="Colston T.J."/>
            <person name="Bartlett D.A."/>
            <person name="Mason A.J."/>
            <person name="Ellsworth S.A."/>
            <person name="Rautsaw R.M."/>
            <person name="Lawrence K.C."/>
            <person name="Strickland J.L."/>
            <person name="He B."/>
            <person name="Fraser P."/>
            <person name="Margres M.J."/>
            <person name="Gilbert D.M."/>
            <person name="Gibbs H.L."/>
            <person name="Parkinson C.L."/>
            <person name="Rokyta D.R."/>
        </authorList>
    </citation>
    <scope>NUCLEOTIDE SEQUENCE [LARGE SCALE GENOMIC DNA]</scope>
    <source>
        <strain evidence="41">DRR0105</strain>
    </source>
</reference>
<dbReference type="InterPro" id="IPR041677">
    <property type="entry name" value="DNA2/NAM7_AAA_11"/>
</dbReference>
<evidence type="ECO:0000256" key="23">
    <source>
        <dbReference type="ARBA" id="ARBA00022840"/>
    </source>
</evidence>
<dbReference type="InterPro" id="IPR018108">
    <property type="entry name" value="MCP_transmembrane"/>
</dbReference>
<evidence type="ECO:0000256" key="35">
    <source>
        <dbReference type="PROSITE-ProRule" id="PRU00091"/>
    </source>
</evidence>
<dbReference type="CDD" id="cd22318">
    <property type="entry name" value="DNA2_N-like"/>
    <property type="match status" value="1"/>
</dbReference>
<keyword evidence="9" id="KW-0813">Transport</keyword>
<organism evidence="41 42">
    <name type="scientific">Crotalus adamanteus</name>
    <name type="common">Eastern diamondback rattlesnake</name>
    <dbReference type="NCBI Taxonomy" id="8729"/>
    <lineage>
        <taxon>Eukaryota</taxon>
        <taxon>Metazoa</taxon>
        <taxon>Chordata</taxon>
        <taxon>Craniata</taxon>
        <taxon>Vertebrata</taxon>
        <taxon>Euteleostomi</taxon>
        <taxon>Lepidosauria</taxon>
        <taxon>Squamata</taxon>
        <taxon>Bifurcata</taxon>
        <taxon>Unidentata</taxon>
        <taxon>Episquamata</taxon>
        <taxon>Toxicofera</taxon>
        <taxon>Serpentes</taxon>
        <taxon>Colubroidea</taxon>
        <taxon>Viperidae</taxon>
        <taxon>Crotalinae</taxon>
        <taxon>Crotalus</taxon>
    </lineage>
</organism>
<dbReference type="CDD" id="cd18808">
    <property type="entry name" value="SF1_C_Upf1"/>
    <property type="match status" value="1"/>
</dbReference>
<dbReference type="InterPro" id="IPR000306">
    <property type="entry name" value="Znf_FYVE"/>
</dbReference>
<dbReference type="InterPro" id="IPR047333">
    <property type="entry name" value="FYVE_RUFY2"/>
</dbReference>
<evidence type="ECO:0000256" key="36">
    <source>
        <dbReference type="PROSITE-ProRule" id="PRU00282"/>
    </source>
</evidence>
<evidence type="ECO:0000256" key="25">
    <source>
        <dbReference type="ARBA" id="ARBA00023014"/>
    </source>
</evidence>
<comment type="cofactor">
    <cofactor evidence="1">
        <name>[4Fe-4S] cluster</name>
        <dbReference type="ChEBI" id="CHEBI:49883"/>
    </cofactor>
</comment>
<keyword evidence="20" id="KW-0378">Hydrolase</keyword>
<keyword evidence="17" id="KW-0255">Endonuclease</keyword>
<feature type="coiled-coil region" evidence="37">
    <location>
        <begin position="1971"/>
        <end position="2005"/>
    </location>
</feature>
<dbReference type="GO" id="GO:0005743">
    <property type="term" value="C:mitochondrial inner membrane"/>
    <property type="evidence" value="ECO:0007669"/>
    <property type="project" value="InterPro"/>
</dbReference>
<dbReference type="GO" id="GO:0005634">
    <property type="term" value="C:nucleus"/>
    <property type="evidence" value="ECO:0007669"/>
    <property type="project" value="UniProtKB-SubCell"/>
</dbReference>
<keyword evidence="24" id="KW-0408">Iron</keyword>
<protein>
    <recommendedName>
        <fullName evidence="8">DNA replication ATP-dependent helicase/nuclease DNA2</fullName>
        <ecNumber evidence="7">3.6.4.12</ecNumber>
    </recommendedName>
    <alternativeName>
        <fullName evidence="33">DNA replication ATP-dependent helicase-like homolog</fullName>
    </alternativeName>
</protein>
<dbReference type="PROSITE" id="PS50920">
    <property type="entry name" value="SOLCAR"/>
    <property type="match status" value="2"/>
</dbReference>
<dbReference type="Pfam" id="PF13086">
    <property type="entry name" value="AAA_11"/>
    <property type="match status" value="2"/>
</dbReference>
<dbReference type="PANTHER" id="PTHR45956">
    <property type="entry name" value="RUN AND FYVE DOMAIN-CONTAINING PROTEIN 2-LIKE PROTEIN"/>
    <property type="match status" value="1"/>
</dbReference>
<dbReference type="GO" id="GO:0017116">
    <property type="term" value="F:single-stranded DNA helicase activity"/>
    <property type="evidence" value="ECO:0007669"/>
    <property type="project" value="InterPro"/>
</dbReference>
<keyword evidence="14" id="KW-0479">Metal-binding</keyword>
<dbReference type="GO" id="GO:0006260">
    <property type="term" value="P:DNA replication"/>
    <property type="evidence" value="ECO:0007669"/>
    <property type="project" value="UniProtKB-KW"/>
</dbReference>
<dbReference type="InterPro" id="IPR023395">
    <property type="entry name" value="MCP_dom_sf"/>
</dbReference>
<feature type="region of interest" description="Disordered" evidence="38">
    <location>
        <begin position="320"/>
        <end position="370"/>
    </location>
</feature>
<evidence type="ECO:0000256" key="14">
    <source>
        <dbReference type="ARBA" id="ARBA00022723"/>
    </source>
</evidence>
<keyword evidence="29 36" id="KW-0472">Membrane</keyword>
<evidence type="ECO:0000256" key="3">
    <source>
        <dbReference type="ARBA" id="ARBA00004141"/>
    </source>
</evidence>
<dbReference type="InterPro" id="IPR013083">
    <property type="entry name" value="Znf_RING/FYVE/PHD"/>
</dbReference>
<dbReference type="InterPro" id="IPR047332">
    <property type="entry name" value="RUN_RUFY2"/>
</dbReference>
<keyword evidence="10" id="KW-0004">4Fe-4S</keyword>
<dbReference type="PRINTS" id="PR00926">
    <property type="entry name" value="MITOCARRIER"/>
</dbReference>
<sequence length="2083" mass="234830">MATEATAAAAGPGARLPSSPTQRDFYWLRSLVAGGVAGCCAKSTIAPLDRVKILLQAHNHHYKHLGVISTLCAVPKKEGFLGYYKGNGAMMIRIFPYGAIQFTAFGQYKKVIKNRLGISSHIHRLMAGSLAGITAVICTYPLDMVRARLAFQVKGDHKYRGIIHAFKTIYTKEGGMQGFYRGLMPTIVGMAPYAGFSFFTFGTLKSVGLAQAPTLLGRPCLDNPDVLVLKTHVNLLCGGIAGAIAQTISYPLDVTRRRMQLGAILPDSEKCCTMVQTLKYVYGNHGIRRGLYRGLPELTGGKEREIRACRSKPISLRCRREPLPSKRRSSPRGSQPACAEGAAAAGPLPLRKARGGGERRSSPAGPGERPVWRALAAEAPGLGMAAGEEALEGLDGATLEELMERSFVDEPGAERFPKKMTGFPDTVLQRGLNNRYCVVHVQYNEELEKRLTIVSSLLDDSERQLCILQDDWISVPVQPGDIIHLEGECNSGIWIINAVSGYLILYPDVLLSGTTVSKSIQCMRRAILSEKFRKCERTSRAMLLGTILHEIFQKAGTNFTQEKLKEIAFSTVHGPKYLKELYQLNLEQKDIMHEIEEYLPSFVKWTEVYTYKHSQNLVQLKQPGDESCYSVKVMEILDVEENIWCPRFGLKGKIDVTAAVTIHERSKTRTRIMPLELKSGKESNSVEHRSQVILYSLLCQERRVDPEGGFLLYLKTGNMIPVVGSRLDRRELIKLRNQLAFHLIHKTCKSTGKKQTQLAPLPPLINDSHACSYCSQKQNCMVYSRAVEHRKDVLMPSDMVAAIEKEICHLKPSHLEYFHLWYLMLTLESQYKEGKKGCKDIWMLPAAEREKHGDCIGNMIRMENIVEVSDGQYLHWFQRRDDCVPITTLMAGDRVVLSDEDSRFFGLSTGYIQEVNRTKLSCLLDRNLSRFPGDTVYRLDHEEGALGIEAPLANLSKLMENSPASEKLRNLVIDFYKPQFVQYLSSVLPPEAKDTVANILKGLNKPQKQAMKQVLLSKDYTLIVGMPGTGKTTTICALVRILYACGFSVLLTSFTHTAVDNILLKLAKFKVGFLRLGRALKVHPDIKRFTEEEICRSKFIKTVAQLEELYQSQPVIATTCMGINHPIFTRKHFDFCIVDEASQISQPICLGPLFYSLRFVLVGDHQQLPPLVQNPEARELGMSESLFKRLEQNKNAVVHLTVQYRMNSKIMSLSNKLVYEGQLECGSEKVSRAVIDLPNLKKLKLEESSAEMWLKETLDPNNPVCFLNTEKVEAPEQTEKGGISNMTEARLVFLLTSMFLKAGCKPSDIGVISPYRHQLKIITDLMAGSYISDVEVNTVDRYQGRDKSIIIVSFVRNNVDGNVGELLKDWSRLNVAITRAKHKFKIGGWPLKLHPTAPGDQTLPAPAPALGNAASVLGTAPSRSSGRERRSEPGWGKREEEEEEAEMGDEEGWRRAVKAAKAGSALNCSGSSSSSLAMAVKDPLAIERANLLNMAKLSIKGLIESALSFGRTLDSDYPPLQQFFVVMEHCLKHGLKVKKSFLSYNKTIWGPLELVEKLYPEAEEIAASVRDLPGLKTSLGRARAWLRLALMQKKMADYLRCLILRKDLLGEFYEHHAVMMEEEGAVIVGLLVGLNVIDANLCIKGEDLDSQVGVIDFSMYLKSEDDTEDKERNDHIAAILDQKNYVEELNRQLNSTVSSLHTRVDSLEKSNTKLIEELAIAKNNIIKLQEENHHLRSENTLILMKTQHHLEMNKVDAEAELQTYKHSRQSLDEMYNEAHRQLREESQLRQDIENELMVQVGMKHEIELAMKLLEKDIHEKQDTLINLRLQLEEVKVINTEMYQKLQFSEEAMKEKNEIIGRLEDKTSEITATMKHLEQRLQQAEKAHMEADSEDKKVKQDYMNKSETLQKEIAQKENQVCQLETDLKIEREWRQTMEEDLKKEKETTCFLQTETQQIITLKKEFLKLQGKNKQLRNLCHDQEEALQELAGKLSESKLKIEDIKEANKTLQGLVWLKDKEATHCKLCEKEFSLSKRKHHCRNCGEIFCNACSDNELPLPSSPKPVRVCDSCHALLIQRCSSNIP</sequence>
<feature type="compositionally biased region" description="Acidic residues" evidence="38">
    <location>
        <begin position="1440"/>
        <end position="1450"/>
    </location>
</feature>
<evidence type="ECO:0000256" key="4">
    <source>
        <dbReference type="ARBA" id="ARBA00004325"/>
    </source>
</evidence>
<dbReference type="InterPro" id="IPR014808">
    <property type="entry name" value="DNA_replication_fac_Dna2_N"/>
</dbReference>
<dbReference type="InterPro" id="IPR037213">
    <property type="entry name" value="Run_dom_sf"/>
</dbReference>
<evidence type="ECO:0000256" key="17">
    <source>
        <dbReference type="ARBA" id="ARBA00022759"/>
    </source>
</evidence>
<evidence type="ECO:0000256" key="1">
    <source>
        <dbReference type="ARBA" id="ARBA00001966"/>
    </source>
</evidence>
<feature type="repeat" description="Solcar" evidence="36">
    <location>
        <begin position="25"/>
        <end position="111"/>
    </location>
</feature>
<dbReference type="InterPro" id="IPR027417">
    <property type="entry name" value="P-loop_NTPase"/>
</dbReference>
<dbReference type="Gene3D" id="3.40.50.300">
    <property type="entry name" value="P-loop containing nucleotide triphosphate hydrolases"/>
    <property type="match status" value="2"/>
</dbReference>
<proteinExistence type="inferred from homology"/>
<dbReference type="GO" id="GO:0016787">
    <property type="term" value="F:hydrolase activity"/>
    <property type="evidence" value="ECO:0007669"/>
    <property type="project" value="UniProtKB-KW"/>
</dbReference>
<evidence type="ECO:0000256" key="11">
    <source>
        <dbReference type="ARBA" id="ARBA00022692"/>
    </source>
</evidence>
<evidence type="ECO:0000256" key="28">
    <source>
        <dbReference type="ARBA" id="ARBA00023128"/>
    </source>
</evidence>
<comment type="caution">
    <text evidence="41">The sequence shown here is derived from an EMBL/GenBank/DDBJ whole genome shotgun (WGS) entry which is preliminary data.</text>
</comment>
<evidence type="ECO:0000256" key="2">
    <source>
        <dbReference type="ARBA" id="ARBA00004123"/>
    </source>
</evidence>
<dbReference type="FunFam" id="3.40.50.300:FF:000789">
    <property type="entry name" value="DNA replication ATP-dependent helicase/nuclease DNA2"/>
    <property type="match status" value="1"/>
</dbReference>
<keyword evidence="26 37" id="KW-0175">Coiled coil</keyword>
<feature type="coiled-coil region" evidence="37">
    <location>
        <begin position="1775"/>
        <end position="1918"/>
    </location>
</feature>
<evidence type="ECO:0000256" key="15">
    <source>
        <dbReference type="ARBA" id="ARBA00022737"/>
    </source>
</evidence>
<dbReference type="Gene3D" id="1.20.5.170">
    <property type="match status" value="1"/>
</dbReference>
<dbReference type="InterPro" id="IPR047187">
    <property type="entry name" value="SF1_C_Upf1"/>
</dbReference>
<evidence type="ECO:0000256" key="29">
    <source>
        <dbReference type="ARBA" id="ARBA00023136"/>
    </source>
</evidence>
<evidence type="ECO:0000256" key="5">
    <source>
        <dbReference type="ARBA" id="ARBA00006375"/>
    </source>
</evidence>
<dbReference type="GO" id="GO:0051539">
    <property type="term" value="F:4 iron, 4 sulfur cluster binding"/>
    <property type="evidence" value="ECO:0007669"/>
    <property type="project" value="UniProtKB-KW"/>
</dbReference>
<feature type="region of interest" description="Disordered" evidence="38">
    <location>
        <begin position="1397"/>
        <end position="1452"/>
    </location>
</feature>
<keyword evidence="28" id="KW-0496">Mitochondrion</keyword>
<keyword evidence="21 41" id="KW-0347">Helicase</keyword>
<evidence type="ECO:0000256" key="34">
    <source>
        <dbReference type="ARBA" id="ARBA00047995"/>
    </source>
</evidence>
<dbReference type="SUPFAM" id="SSF140741">
    <property type="entry name" value="RUN domain-like"/>
    <property type="match status" value="1"/>
</dbReference>
<evidence type="ECO:0000256" key="27">
    <source>
        <dbReference type="ARBA" id="ARBA00023125"/>
    </source>
</evidence>
<dbReference type="PANTHER" id="PTHR45956:SF3">
    <property type="entry name" value="RUN AND FYVE DOMAIN-CONTAINING PROTEIN 2"/>
    <property type="match status" value="1"/>
</dbReference>
<evidence type="ECO:0000256" key="32">
    <source>
        <dbReference type="ARBA" id="ARBA00023268"/>
    </source>
</evidence>
<evidence type="ECO:0000256" key="6">
    <source>
        <dbReference type="ARBA" id="ARBA00007913"/>
    </source>
</evidence>
<dbReference type="GO" id="GO:0004519">
    <property type="term" value="F:endonuclease activity"/>
    <property type="evidence" value="ECO:0007669"/>
    <property type="project" value="UniProtKB-KW"/>
</dbReference>
<feature type="compositionally biased region" description="Low complexity" evidence="38">
    <location>
        <begin position="337"/>
        <end position="350"/>
    </location>
</feature>
<dbReference type="Pfam" id="PF01363">
    <property type="entry name" value="FYVE"/>
    <property type="match status" value="1"/>
</dbReference>
<evidence type="ECO:0000256" key="37">
    <source>
        <dbReference type="SAM" id="Coils"/>
    </source>
</evidence>
<evidence type="ECO:0000256" key="20">
    <source>
        <dbReference type="ARBA" id="ARBA00022801"/>
    </source>
</evidence>
<dbReference type="SMART" id="SM00064">
    <property type="entry name" value="FYVE"/>
    <property type="match status" value="1"/>
</dbReference>
<keyword evidence="22" id="KW-0862">Zinc</keyword>
<evidence type="ECO:0000256" key="19">
    <source>
        <dbReference type="ARBA" id="ARBA00022771"/>
    </source>
</evidence>
<dbReference type="EC" id="3.6.4.12" evidence="7"/>
<evidence type="ECO:0000256" key="21">
    <source>
        <dbReference type="ARBA" id="ARBA00022806"/>
    </source>
</evidence>
<keyword evidence="11 36" id="KW-0812">Transmembrane</keyword>
<keyword evidence="30" id="KW-0234">DNA repair</keyword>
<keyword evidence="31" id="KW-0539">Nucleus</keyword>
<dbReference type="FunFam" id="3.30.40.10:FF:000046">
    <property type="entry name" value="RUN and FYVE domain containing 2"/>
    <property type="match status" value="1"/>
</dbReference>
<keyword evidence="23" id="KW-0067">ATP-binding</keyword>
<dbReference type="GO" id="GO:0008270">
    <property type="term" value="F:zinc ion binding"/>
    <property type="evidence" value="ECO:0007669"/>
    <property type="project" value="UniProtKB-KW"/>
</dbReference>
<evidence type="ECO:0000256" key="9">
    <source>
        <dbReference type="ARBA" id="ARBA00022448"/>
    </source>
</evidence>
<gene>
    <name evidence="41" type="ORF">NXF25_011294</name>
</gene>
<evidence type="ECO:0000256" key="30">
    <source>
        <dbReference type="ARBA" id="ARBA00023204"/>
    </source>
</evidence>
<keyword evidence="16" id="KW-0547">Nucleotide-binding</keyword>
<evidence type="ECO:0000256" key="24">
    <source>
        <dbReference type="ARBA" id="ARBA00023004"/>
    </source>
</evidence>
<comment type="similarity">
    <text evidence="5">Belongs to the mitochondrial carrier (TC 2.A.29) family.</text>
</comment>
<feature type="coiled-coil region" evidence="37">
    <location>
        <begin position="1704"/>
        <end position="1738"/>
    </location>
</feature>
<dbReference type="SUPFAM" id="SSF52540">
    <property type="entry name" value="P-loop containing nucleoside triphosphate hydrolases"/>
    <property type="match status" value="1"/>
</dbReference>
<keyword evidence="18" id="KW-0227">DNA damage</keyword>
<keyword evidence="19 35" id="KW-0863">Zinc-finger</keyword>
<dbReference type="FunFam" id="1.20.58.900:FF:000001">
    <property type="entry name" value="RUN and FYVE domain containing 2"/>
    <property type="match status" value="1"/>
</dbReference>
<keyword evidence="32" id="KW-0511">Multifunctional enzyme</keyword>
<dbReference type="PROSITE" id="PS50826">
    <property type="entry name" value="RUN"/>
    <property type="match status" value="1"/>
</dbReference>
<dbReference type="CDD" id="cd17695">
    <property type="entry name" value="RUN_RUFY2"/>
    <property type="match status" value="1"/>
</dbReference>
<keyword evidence="13" id="KW-0540">Nuclease</keyword>
<dbReference type="FunFam" id="3.40.50.300:FF:000915">
    <property type="entry name" value="DNA replication ATP-dependent helicase/nuclease DNA2"/>
    <property type="match status" value="1"/>
</dbReference>
<evidence type="ECO:0000256" key="8">
    <source>
        <dbReference type="ARBA" id="ARBA00021516"/>
    </source>
</evidence>
<evidence type="ECO:0000313" key="42">
    <source>
        <dbReference type="Proteomes" id="UP001474421"/>
    </source>
</evidence>
<keyword evidence="12" id="KW-0235">DNA replication</keyword>
<dbReference type="EMBL" id="JAOTOJ010000005">
    <property type="protein sequence ID" value="KAK9400580.1"/>
    <property type="molecule type" value="Genomic_DNA"/>
</dbReference>
<evidence type="ECO:0000259" key="39">
    <source>
        <dbReference type="PROSITE" id="PS50178"/>
    </source>
</evidence>
<dbReference type="GO" id="GO:0006281">
    <property type="term" value="P:DNA repair"/>
    <property type="evidence" value="ECO:0007669"/>
    <property type="project" value="UniProtKB-KW"/>
</dbReference>
<evidence type="ECO:0000256" key="10">
    <source>
        <dbReference type="ARBA" id="ARBA00022485"/>
    </source>
</evidence>
<evidence type="ECO:0000256" key="33">
    <source>
        <dbReference type="ARBA" id="ARBA00032548"/>
    </source>
</evidence>
<evidence type="ECO:0000256" key="16">
    <source>
        <dbReference type="ARBA" id="ARBA00022741"/>
    </source>
</evidence>
<dbReference type="InterPro" id="IPR041679">
    <property type="entry name" value="DNA2/NAM7-like_C"/>
</dbReference>
<keyword evidence="25" id="KW-0411">Iron-sulfur</keyword>
<dbReference type="FunFam" id="3.40.50.300:FF:000721">
    <property type="entry name" value="DNA replication ATP-dependent helicase/nuclease DNA2"/>
    <property type="match status" value="1"/>
</dbReference>
<dbReference type="GO" id="GO:0005524">
    <property type="term" value="F:ATP binding"/>
    <property type="evidence" value="ECO:0007669"/>
    <property type="project" value="UniProtKB-KW"/>
</dbReference>
<evidence type="ECO:0000256" key="31">
    <source>
        <dbReference type="ARBA" id="ARBA00023242"/>
    </source>
</evidence>
<dbReference type="CDD" id="cd15759">
    <property type="entry name" value="FYVE_RUFY2"/>
    <property type="match status" value="1"/>
</dbReference>
<evidence type="ECO:0000313" key="41">
    <source>
        <dbReference type="EMBL" id="KAK9400580.1"/>
    </source>
</evidence>
<name>A0AAW1BEC8_CROAD</name>
<comment type="catalytic activity">
    <reaction evidence="34">
        <text>ATP + H2O = ADP + phosphate + H(+)</text>
        <dbReference type="Rhea" id="RHEA:13065"/>
        <dbReference type="ChEBI" id="CHEBI:15377"/>
        <dbReference type="ChEBI" id="CHEBI:15378"/>
        <dbReference type="ChEBI" id="CHEBI:30616"/>
        <dbReference type="ChEBI" id="CHEBI:43474"/>
        <dbReference type="ChEBI" id="CHEBI:456216"/>
        <dbReference type="EC" id="3.6.4.12"/>
    </reaction>
</comment>
<feature type="repeat" description="Solcar" evidence="36">
    <location>
        <begin position="119"/>
        <end position="207"/>
    </location>
</feature>
<dbReference type="SUPFAM" id="SSF103506">
    <property type="entry name" value="Mitochondrial carrier"/>
    <property type="match status" value="1"/>
</dbReference>
<dbReference type="InterPro" id="IPR002167">
    <property type="entry name" value="GDC-like"/>
</dbReference>
<evidence type="ECO:0000256" key="26">
    <source>
        <dbReference type="ARBA" id="ARBA00023054"/>
    </source>
</evidence>
<keyword evidence="15" id="KW-0677">Repeat</keyword>
<dbReference type="Pfam" id="PF08696">
    <property type="entry name" value="Dna2"/>
    <property type="match status" value="1"/>
</dbReference>
<evidence type="ECO:0000256" key="22">
    <source>
        <dbReference type="ARBA" id="ARBA00022833"/>
    </source>
</evidence>
<comment type="similarity">
    <text evidence="6">Belongs to the DNA2/NAM7 helicase family.</text>
</comment>
<keyword evidence="42" id="KW-1185">Reference proteome</keyword>
<dbReference type="InterPro" id="IPR017455">
    <property type="entry name" value="Znf_FYVE-rel"/>
</dbReference>
<dbReference type="InterPro" id="IPR002067">
    <property type="entry name" value="MCP"/>
</dbReference>
<evidence type="ECO:0000256" key="38">
    <source>
        <dbReference type="SAM" id="MobiDB-lite"/>
    </source>
</evidence>
<dbReference type="Gene3D" id="1.50.40.10">
    <property type="entry name" value="Mitochondrial carrier domain"/>
    <property type="match status" value="1"/>
</dbReference>
<dbReference type="PROSITE" id="PS50178">
    <property type="entry name" value="ZF_FYVE"/>
    <property type="match status" value="1"/>
</dbReference>
<dbReference type="Gene3D" id="1.20.58.900">
    <property type="match status" value="1"/>
</dbReference>
<evidence type="ECO:0000256" key="7">
    <source>
        <dbReference type="ARBA" id="ARBA00012551"/>
    </source>
</evidence>
<dbReference type="Pfam" id="PF13087">
    <property type="entry name" value="AAA_12"/>
    <property type="match status" value="1"/>
</dbReference>
<evidence type="ECO:0000256" key="13">
    <source>
        <dbReference type="ARBA" id="ARBA00022722"/>
    </source>
</evidence>
<feature type="domain" description="RUN" evidence="40">
    <location>
        <begin position="1514"/>
        <end position="1646"/>
    </location>
</feature>
<dbReference type="Pfam" id="PF21123">
    <property type="entry name" value="Dna2_Rift"/>
    <property type="match status" value="1"/>
</dbReference>
<dbReference type="InterPro" id="IPR047335">
    <property type="entry name" value="RUFY1-3"/>
</dbReference>
<dbReference type="SUPFAM" id="SSF57903">
    <property type="entry name" value="FYVE/PHD zinc finger"/>
    <property type="match status" value="1"/>
</dbReference>
<dbReference type="Gene3D" id="3.30.40.10">
    <property type="entry name" value="Zinc/RING finger domain, C3HC4 (zinc finger)"/>
    <property type="match status" value="1"/>
</dbReference>
<dbReference type="Pfam" id="PF00153">
    <property type="entry name" value="Mito_carr"/>
    <property type="match status" value="3"/>
</dbReference>
<dbReference type="CDD" id="cd18041">
    <property type="entry name" value="DEXXQc_DNA2"/>
    <property type="match status" value="1"/>
</dbReference>
<dbReference type="InterPro" id="IPR026851">
    <property type="entry name" value="Dna2/JHS1_DEXXQ-box"/>
</dbReference>
<feature type="domain" description="FYVE-type" evidence="39">
    <location>
        <begin position="2017"/>
        <end position="2075"/>
    </location>
</feature>
<dbReference type="Pfam" id="PF02759">
    <property type="entry name" value="RUN"/>
    <property type="match status" value="1"/>
</dbReference>
<dbReference type="SMART" id="SM00593">
    <property type="entry name" value="RUN"/>
    <property type="match status" value="1"/>
</dbReference>
<dbReference type="InterPro" id="IPR004012">
    <property type="entry name" value="Run_dom"/>
</dbReference>
<dbReference type="GO" id="GO:0055085">
    <property type="term" value="P:transmembrane transport"/>
    <property type="evidence" value="ECO:0007669"/>
    <property type="project" value="InterPro"/>
</dbReference>
<feature type="compositionally biased region" description="Basic and acidic residues" evidence="38">
    <location>
        <begin position="1425"/>
        <end position="1439"/>
    </location>
</feature>